<feature type="region of interest" description="Disordered" evidence="1">
    <location>
        <begin position="270"/>
        <end position="501"/>
    </location>
</feature>
<dbReference type="InterPro" id="IPR024608">
    <property type="entry name" value="SARA-like_SBD"/>
</dbReference>
<dbReference type="Pfam" id="PF01363">
    <property type="entry name" value="FYVE"/>
    <property type="match status" value="1"/>
</dbReference>
<proteinExistence type="predicted"/>
<feature type="compositionally biased region" description="Low complexity" evidence="1">
    <location>
        <begin position="525"/>
        <end position="537"/>
    </location>
</feature>
<dbReference type="FunFam" id="3.30.40.10:FF:000084">
    <property type="entry name" value="Zinc finger, FYVE domain-containing 9b"/>
    <property type="match status" value="1"/>
</dbReference>
<name>A0A7R8ZKI7_9CRUS</name>
<dbReference type="InterPro" id="IPR000306">
    <property type="entry name" value="Znf_FYVE"/>
</dbReference>
<dbReference type="PANTHER" id="PTHR46319:SF3">
    <property type="entry name" value="ZINC FINGER FYVE DOMAIN-CONTAINING PROTEIN"/>
    <property type="match status" value="1"/>
</dbReference>
<feature type="compositionally biased region" description="Pro residues" evidence="1">
    <location>
        <begin position="469"/>
        <end position="489"/>
    </location>
</feature>
<dbReference type="Pfam" id="PF11409">
    <property type="entry name" value="SARA"/>
    <property type="match status" value="1"/>
</dbReference>
<feature type="compositionally biased region" description="Low complexity" evidence="1">
    <location>
        <begin position="697"/>
        <end position="716"/>
    </location>
</feature>
<dbReference type="SMART" id="SM01422">
    <property type="entry name" value="SARA"/>
    <property type="match status" value="1"/>
</dbReference>
<feature type="compositionally biased region" description="Basic and acidic residues" evidence="1">
    <location>
        <begin position="296"/>
        <end position="306"/>
    </location>
</feature>
<sequence length="964" mass="103092">MDKSLFDMDKVLDDFEFHEAHQSFMQTPGNTTNSSVGTEGSVAPQEYSANIFQSSDMSLTTGIPSLNRWTEVSDQSFWENGRGQEMPKTITKPSVSSEIPDIIRETTRCSKEIVAAKDMPAASERNGTFSSMDKENQHESTLLSFDEAPKVSSREVYLNEDLDNNAAEAVEDVKGVPVHDLVDSHVEEQKVEIDNGAAGDAVEPAIAEEATEKTVISSDSSSDSNVVHMDVMSGEMTVSHEKPEHAALKFGDLPVDLSEEDLNRELELLEEEEEYVAPTPPVSGVLSENVDLQSMGDEKDVSDGIDSRSPSTQEENLGTKNSSEVASAPGQEVPPAPMPPQSLPPSLNPPVNEQAPPQPLPKKETPPAGVVPVGIGLDFGSSSVDSHPKFKIGSSPPTSSSSEMDSELSTPSEETSSAVPPPRPPYAPIPKHLPPLPPSSVSRHQGRPPQSSIAAKHRPSSPSSISRLQPPPPPSPPISRHLPSPPPLDADPVAMSFDEEVDALERDLNATSLSLVPAVSSTPRPLSLPLSSAAPEANQDTEHQDSTSNPGPGGVGQSVATEPADVGSPPPVPVMEENADVSRVSLRDGLGTVAPKWIPDSEATNCMLCDARFTFTRRRHHCRCCGILVCASCSSQKVKLPYLEGKEGRVCQPCYDLLTEDDSGSAVTSPSSAAIASGIPSAPVACAPSVSTPPAGAGSAAASSVLPPNHSPLLPRNRPPNPNNPEEYCSTIPPFQQATAHAPPPTVMVPVGVLKRSGAGSTTPNGPKSVMFSDGIRPGGDLTELDRPWASRPRGSQRGGPNRRQDSRAGRSGASSSEYTEKLLHLGHASAAALPLEMVFRLALTFFRRALHSKRLCGRKALRTIDCYQVKYAITKRELGLIGERNVAANKHSEVVLNLRRKPLNSRLRRQRASALPTYLPRAVLSLDSYFAIILERTARPDNPPTHRGIEPVTARTQEMKSSN</sequence>
<gene>
    <name evidence="2" type="ORF">CTOB1V02_LOCUS1488</name>
</gene>
<dbReference type="PROSITE" id="PS50178">
    <property type="entry name" value="ZF_FYVE"/>
    <property type="match status" value="1"/>
</dbReference>
<feature type="compositionally biased region" description="Pro residues" evidence="1">
    <location>
        <begin position="332"/>
        <end position="348"/>
    </location>
</feature>
<dbReference type="InterPro" id="IPR011011">
    <property type="entry name" value="Znf_FYVE_PHD"/>
</dbReference>
<evidence type="ECO:0000256" key="1">
    <source>
        <dbReference type="SAM" id="MobiDB-lite"/>
    </source>
</evidence>
<dbReference type="CDD" id="cd15729">
    <property type="entry name" value="FYVE_endofin"/>
    <property type="match status" value="1"/>
</dbReference>
<feature type="region of interest" description="Disordered" evidence="1">
    <location>
        <begin position="519"/>
        <end position="572"/>
    </location>
</feature>
<dbReference type="SUPFAM" id="SSF57903">
    <property type="entry name" value="FYVE/PHD zinc finger"/>
    <property type="match status" value="1"/>
</dbReference>
<accession>A0A7R8ZKI7</accession>
<dbReference type="GO" id="GO:0046872">
    <property type="term" value="F:metal ion binding"/>
    <property type="evidence" value="ECO:0007669"/>
    <property type="project" value="InterPro"/>
</dbReference>
<protein>
    <submittedName>
        <fullName evidence="2">Uncharacterized protein</fullName>
    </submittedName>
</protein>
<feature type="compositionally biased region" description="Pro residues" evidence="1">
    <location>
        <begin position="419"/>
        <end position="438"/>
    </location>
</feature>
<feature type="compositionally biased region" description="Polar residues" evidence="1">
    <location>
        <begin position="439"/>
        <end position="453"/>
    </location>
</feature>
<dbReference type="SMART" id="SM00064">
    <property type="entry name" value="FYVE"/>
    <property type="match status" value="1"/>
</dbReference>
<dbReference type="InterPro" id="IPR017455">
    <property type="entry name" value="Znf_FYVE-rel"/>
</dbReference>
<reference evidence="2" key="1">
    <citation type="submission" date="2020-11" db="EMBL/GenBank/DDBJ databases">
        <authorList>
            <person name="Tran Van P."/>
        </authorList>
    </citation>
    <scope>NUCLEOTIDE SEQUENCE</scope>
</reference>
<dbReference type="GO" id="GO:0016197">
    <property type="term" value="P:endosomal transport"/>
    <property type="evidence" value="ECO:0007669"/>
    <property type="project" value="TreeGrafter"/>
</dbReference>
<feature type="region of interest" description="Disordered" evidence="1">
    <location>
        <begin position="758"/>
        <end position="816"/>
    </location>
</feature>
<organism evidence="2">
    <name type="scientific">Cyprideis torosa</name>
    <dbReference type="NCBI Taxonomy" id="163714"/>
    <lineage>
        <taxon>Eukaryota</taxon>
        <taxon>Metazoa</taxon>
        <taxon>Ecdysozoa</taxon>
        <taxon>Arthropoda</taxon>
        <taxon>Crustacea</taxon>
        <taxon>Oligostraca</taxon>
        <taxon>Ostracoda</taxon>
        <taxon>Podocopa</taxon>
        <taxon>Podocopida</taxon>
        <taxon>Cytherocopina</taxon>
        <taxon>Cytheroidea</taxon>
        <taxon>Cytherideidae</taxon>
        <taxon>Cyprideis</taxon>
    </lineage>
</organism>
<evidence type="ECO:0000313" key="2">
    <source>
        <dbReference type="EMBL" id="CAD7223504.1"/>
    </source>
</evidence>
<dbReference type="PANTHER" id="PTHR46319">
    <property type="entry name" value="ZINC FINGER FYVE DOMAIN-CONTAINING PROTEIN"/>
    <property type="match status" value="1"/>
</dbReference>
<feature type="region of interest" description="Disordered" evidence="1">
    <location>
        <begin position="697"/>
        <end position="731"/>
    </location>
</feature>
<dbReference type="OrthoDB" id="5872154at2759"/>
<dbReference type="GO" id="GO:0031901">
    <property type="term" value="C:early endosome membrane"/>
    <property type="evidence" value="ECO:0007669"/>
    <property type="project" value="TreeGrafter"/>
</dbReference>
<feature type="compositionally biased region" description="Low complexity" evidence="1">
    <location>
        <begin position="394"/>
        <end position="417"/>
    </location>
</feature>
<dbReference type="Gene3D" id="3.30.40.10">
    <property type="entry name" value="Zinc/RING finger domain, C3HC4 (zinc finger)"/>
    <property type="match status" value="1"/>
</dbReference>
<dbReference type="EMBL" id="OB660212">
    <property type="protein sequence ID" value="CAD7223504.1"/>
    <property type="molecule type" value="Genomic_DNA"/>
</dbReference>
<dbReference type="AlphaFoldDB" id="A0A7R8ZKI7"/>
<dbReference type="InterPro" id="IPR013083">
    <property type="entry name" value="Znf_RING/FYVE/PHD"/>
</dbReference>
<dbReference type="InterPro" id="IPR037145">
    <property type="entry name" value="SARA_Smad-bd_sf"/>
</dbReference>
<dbReference type="Gene3D" id="4.10.720.10">
    <property type="entry name" value="Smad anchor for receptor activation, Smad-binding domain"/>
    <property type="match status" value="1"/>
</dbReference>
<feature type="compositionally biased region" description="Polar residues" evidence="1">
    <location>
        <begin position="308"/>
        <end position="325"/>
    </location>
</feature>